<protein>
    <submittedName>
        <fullName evidence="2">Uncharacterized protein</fullName>
    </submittedName>
</protein>
<dbReference type="EMBL" id="CACTIH010004066">
    <property type="protein sequence ID" value="CAA2989166.1"/>
    <property type="molecule type" value="Genomic_DNA"/>
</dbReference>
<dbReference type="Proteomes" id="UP000594638">
    <property type="component" value="Unassembled WGS sequence"/>
</dbReference>
<proteinExistence type="predicted"/>
<reference evidence="2 3" key="1">
    <citation type="submission" date="2019-12" db="EMBL/GenBank/DDBJ databases">
        <authorList>
            <person name="Alioto T."/>
            <person name="Alioto T."/>
            <person name="Gomez Garrido J."/>
        </authorList>
    </citation>
    <scope>NUCLEOTIDE SEQUENCE [LARGE SCALE GENOMIC DNA]</scope>
</reference>
<gene>
    <name evidence="2" type="ORF">OLEA9_A114480</name>
</gene>
<name>A0A8S0SC14_OLEEU</name>
<dbReference type="AlphaFoldDB" id="A0A8S0SC14"/>
<accession>A0A8S0SC14</accession>
<feature type="non-terminal residue" evidence="2">
    <location>
        <position position="1"/>
    </location>
</feature>
<feature type="region of interest" description="Disordered" evidence="1">
    <location>
        <begin position="1"/>
        <end position="43"/>
    </location>
</feature>
<feature type="compositionally biased region" description="Basic and acidic residues" evidence="1">
    <location>
        <begin position="7"/>
        <end position="19"/>
    </location>
</feature>
<sequence length="60" mass="7173">IDCNPIRGREAEEKREKTNRIATGEDAFERRLHHDHRHRESSPTVATMVFHDREKAKYED</sequence>
<dbReference type="Gramene" id="OE9A114480T1">
    <property type="protein sequence ID" value="OE9A114480C1"/>
    <property type="gene ID" value="OE9A114480"/>
</dbReference>
<organism evidence="2 3">
    <name type="scientific">Olea europaea subsp. europaea</name>
    <dbReference type="NCBI Taxonomy" id="158383"/>
    <lineage>
        <taxon>Eukaryota</taxon>
        <taxon>Viridiplantae</taxon>
        <taxon>Streptophyta</taxon>
        <taxon>Embryophyta</taxon>
        <taxon>Tracheophyta</taxon>
        <taxon>Spermatophyta</taxon>
        <taxon>Magnoliopsida</taxon>
        <taxon>eudicotyledons</taxon>
        <taxon>Gunneridae</taxon>
        <taxon>Pentapetalae</taxon>
        <taxon>asterids</taxon>
        <taxon>lamiids</taxon>
        <taxon>Lamiales</taxon>
        <taxon>Oleaceae</taxon>
        <taxon>Oleeae</taxon>
        <taxon>Olea</taxon>
    </lineage>
</organism>
<keyword evidence="3" id="KW-1185">Reference proteome</keyword>
<feature type="non-terminal residue" evidence="2">
    <location>
        <position position="60"/>
    </location>
</feature>
<evidence type="ECO:0000313" key="2">
    <source>
        <dbReference type="EMBL" id="CAA2989166.1"/>
    </source>
</evidence>
<evidence type="ECO:0000313" key="3">
    <source>
        <dbReference type="Proteomes" id="UP000594638"/>
    </source>
</evidence>
<evidence type="ECO:0000256" key="1">
    <source>
        <dbReference type="SAM" id="MobiDB-lite"/>
    </source>
</evidence>
<comment type="caution">
    <text evidence="2">The sequence shown here is derived from an EMBL/GenBank/DDBJ whole genome shotgun (WGS) entry which is preliminary data.</text>
</comment>